<dbReference type="EMBL" id="JNAX01000010">
    <property type="protein sequence ID" value="KGG20849.1"/>
    <property type="molecule type" value="Genomic_DNA"/>
</dbReference>
<comment type="caution">
    <text evidence="2">The sequence shown here is derived from an EMBL/GenBank/DDBJ whole genome shotgun (WGS) entry which is preliminary data.</text>
</comment>
<dbReference type="Gene3D" id="2.30.40.10">
    <property type="entry name" value="Urease, subunit C, domain 1"/>
    <property type="match status" value="1"/>
</dbReference>
<gene>
    <name evidence="2" type="ORF">EV03_0785</name>
</gene>
<reference evidence="3" key="1">
    <citation type="journal article" date="2014" name="Sci. Data">
        <title>Genomes of diverse isolates of the marine cyanobacterium Prochlorococcus.</title>
        <authorList>
            <person name="Biller S."/>
            <person name="Berube P."/>
            <person name="Thompson J."/>
            <person name="Kelly L."/>
            <person name="Roggensack S."/>
            <person name="Awad L."/>
            <person name="Roache-Johnson K."/>
            <person name="Ding H."/>
            <person name="Giovannoni S.J."/>
            <person name="Moore L.R."/>
            <person name="Chisholm S.W."/>
        </authorList>
    </citation>
    <scope>NUCLEOTIDE SEQUENCE [LARGE SCALE GENOMIC DNA]</scope>
    <source>
        <strain evidence="3">PAC1</strain>
    </source>
</reference>
<dbReference type="PANTHER" id="PTHR32027">
    <property type="entry name" value="CYTOSINE DEAMINASE"/>
    <property type="match status" value="1"/>
</dbReference>
<evidence type="ECO:0000259" key="1">
    <source>
        <dbReference type="Pfam" id="PF07969"/>
    </source>
</evidence>
<keyword evidence="2" id="KW-0378">Hydrolase</keyword>
<dbReference type="SUPFAM" id="SSF51556">
    <property type="entry name" value="Metallo-dependent hydrolases"/>
    <property type="match status" value="1"/>
</dbReference>
<sequence length="437" mass="48664">MTLEKEEFNLSTKASGRIDVLVPRCLIGEGANILGVSVDFEGLCSLQVEWRHGKICSIKGLKDASKVPNEILLPRFSEPHAHLDKAFSWSRAPNYKGSYQEALVANLNDYKSRSQGQLLFSVEKSLNLALVNGIRAIRSHIDSFGENVMRDWDLLEDVRKQWRDKIFLQFVALVPLEFWQTYEGELLAQRVALNGDLLGGVIAPPFNKKKTIKSLLHLVQLANRLNCDIDLHIDESQSCPAAGVKLLLEVLGRIKNEISITCSHLSSMALLRDKSISNLAKEMAEKKLNVVALPLTNSWLLGRNERSTSIKRPLAPIFQLQKAGVVVSVGGDNVNDAWFPLTNFDPINLMAFSMPIAHLAPWDRLGLSPFTSSAASILNLQWDGVLQKGSPADFVLLDSNSWIKALSEKPKRRVVVNGEFLNELPKNKNSTFNNSHP</sequence>
<evidence type="ECO:0000313" key="2">
    <source>
        <dbReference type="EMBL" id="KGG20849.1"/>
    </source>
</evidence>
<dbReference type="CDD" id="cd01293">
    <property type="entry name" value="Bact_CD"/>
    <property type="match status" value="1"/>
</dbReference>
<dbReference type="InterPro" id="IPR011059">
    <property type="entry name" value="Metal-dep_hydrolase_composite"/>
</dbReference>
<dbReference type="GO" id="GO:0004131">
    <property type="term" value="F:cytosine deaminase activity"/>
    <property type="evidence" value="ECO:0007669"/>
    <property type="project" value="UniProtKB-EC"/>
</dbReference>
<feature type="domain" description="Amidohydrolase 3" evidence="1">
    <location>
        <begin position="178"/>
        <end position="418"/>
    </location>
</feature>
<dbReference type="AlphaFoldDB" id="A0A0A2C869"/>
<dbReference type="Pfam" id="PF07969">
    <property type="entry name" value="Amidohydro_3"/>
    <property type="match status" value="1"/>
</dbReference>
<dbReference type="EC" id="3.5.4.1" evidence="2"/>
<dbReference type="Gene3D" id="3.20.20.140">
    <property type="entry name" value="Metal-dependent hydrolases"/>
    <property type="match status" value="1"/>
</dbReference>
<dbReference type="InterPro" id="IPR013108">
    <property type="entry name" value="Amidohydro_3"/>
</dbReference>
<dbReference type="GO" id="GO:0035888">
    <property type="term" value="F:isoguanine deaminase activity"/>
    <property type="evidence" value="ECO:0007669"/>
    <property type="project" value="TreeGrafter"/>
</dbReference>
<proteinExistence type="predicted"/>
<evidence type="ECO:0000313" key="3">
    <source>
        <dbReference type="Proteomes" id="UP000030392"/>
    </source>
</evidence>
<dbReference type="InterPro" id="IPR052349">
    <property type="entry name" value="Metallo-hydrolase_Enzymes"/>
</dbReference>
<dbReference type="RefSeq" id="WP_052038647.1">
    <property type="nucleotide sequence ID" value="NZ_CP138967.1"/>
</dbReference>
<dbReference type="GO" id="GO:0006209">
    <property type="term" value="P:cytosine catabolic process"/>
    <property type="evidence" value="ECO:0007669"/>
    <property type="project" value="TreeGrafter"/>
</dbReference>
<dbReference type="InterPro" id="IPR032466">
    <property type="entry name" value="Metal_Hydrolase"/>
</dbReference>
<dbReference type="Proteomes" id="UP000030392">
    <property type="component" value="Unassembled WGS sequence"/>
</dbReference>
<accession>A0A0A2C869</accession>
<protein>
    <submittedName>
        <fullName evidence="2">Cytosine deaminase</fullName>
        <ecNumber evidence="2">3.5.4.1</ecNumber>
    </submittedName>
</protein>
<organism evidence="2 3">
    <name type="scientific">Prochlorococcus marinus str. PAC1</name>
    <dbReference type="NCBI Taxonomy" id="59924"/>
    <lineage>
        <taxon>Bacteria</taxon>
        <taxon>Bacillati</taxon>
        <taxon>Cyanobacteriota</taxon>
        <taxon>Cyanophyceae</taxon>
        <taxon>Synechococcales</taxon>
        <taxon>Prochlorococcaceae</taxon>
        <taxon>Prochlorococcus</taxon>
    </lineage>
</organism>
<name>A0A0A2C869_PROMR</name>
<dbReference type="PANTHER" id="PTHR32027:SF0">
    <property type="entry name" value="CYTOSINE DEAMINASE"/>
    <property type="match status" value="1"/>
</dbReference>